<comment type="caution">
    <text evidence="2">The sequence shown here is derived from an EMBL/GenBank/DDBJ whole genome shotgun (WGS) entry which is preliminary data.</text>
</comment>
<dbReference type="EMBL" id="CAJPDQ010000022">
    <property type="protein sequence ID" value="CAF9924875.1"/>
    <property type="molecule type" value="Genomic_DNA"/>
</dbReference>
<evidence type="ECO:0000313" key="2">
    <source>
        <dbReference type="EMBL" id="CAF9924875.1"/>
    </source>
</evidence>
<proteinExistence type="predicted"/>
<name>A0A8H3IRN2_9LECA</name>
<keyword evidence="3" id="KW-1185">Reference proteome</keyword>
<protein>
    <submittedName>
        <fullName evidence="2">Uncharacterized protein</fullName>
    </submittedName>
</protein>
<evidence type="ECO:0000313" key="3">
    <source>
        <dbReference type="Proteomes" id="UP000664169"/>
    </source>
</evidence>
<reference evidence="2" key="1">
    <citation type="submission" date="2021-03" db="EMBL/GenBank/DDBJ databases">
        <authorList>
            <person name="Tagirdzhanova G."/>
        </authorList>
    </citation>
    <scope>NUCLEOTIDE SEQUENCE</scope>
</reference>
<feature type="region of interest" description="Disordered" evidence="1">
    <location>
        <begin position="1"/>
        <end position="74"/>
    </location>
</feature>
<sequence length="74" mass="7901">MSAEKTGRQSPEPENAPEQVEKHTEGQIGAAPSDSYAQEESDKQKNDELSSNPTHPLEKAADAKISKDGRGPGI</sequence>
<dbReference type="AlphaFoldDB" id="A0A8H3IRN2"/>
<dbReference type="OrthoDB" id="5375886at2759"/>
<gene>
    <name evidence="2" type="ORF">GOMPHAMPRED_003751</name>
</gene>
<accession>A0A8H3IRN2</accession>
<organism evidence="2 3">
    <name type="scientific">Gomphillus americanus</name>
    <dbReference type="NCBI Taxonomy" id="1940652"/>
    <lineage>
        <taxon>Eukaryota</taxon>
        <taxon>Fungi</taxon>
        <taxon>Dikarya</taxon>
        <taxon>Ascomycota</taxon>
        <taxon>Pezizomycotina</taxon>
        <taxon>Lecanoromycetes</taxon>
        <taxon>OSLEUM clade</taxon>
        <taxon>Ostropomycetidae</taxon>
        <taxon>Ostropales</taxon>
        <taxon>Graphidaceae</taxon>
        <taxon>Gomphilloideae</taxon>
        <taxon>Gomphillus</taxon>
    </lineage>
</organism>
<dbReference type="Proteomes" id="UP000664169">
    <property type="component" value="Unassembled WGS sequence"/>
</dbReference>
<evidence type="ECO:0000256" key="1">
    <source>
        <dbReference type="SAM" id="MobiDB-lite"/>
    </source>
</evidence>
<feature type="compositionally biased region" description="Basic and acidic residues" evidence="1">
    <location>
        <begin position="56"/>
        <end position="74"/>
    </location>
</feature>